<dbReference type="GO" id="GO:0005886">
    <property type="term" value="C:plasma membrane"/>
    <property type="evidence" value="ECO:0007669"/>
    <property type="project" value="UniProtKB-SubCell"/>
</dbReference>
<dbReference type="Pfam" id="PF00027">
    <property type="entry name" value="cNMP_binding"/>
    <property type="match status" value="1"/>
</dbReference>
<feature type="transmembrane region" description="Helical" evidence="10">
    <location>
        <begin position="94"/>
        <end position="114"/>
    </location>
</feature>
<dbReference type="EMBL" id="VVIM01000005">
    <property type="protein sequence ID" value="KAB0799080.1"/>
    <property type="molecule type" value="Genomic_DNA"/>
</dbReference>
<dbReference type="PROSITE" id="PS50042">
    <property type="entry name" value="CNMP_BINDING_3"/>
    <property type="match status" value="1"/>
</dbReference>
<evidence type="ECO:0000313" key="13">
    <source>
        <dbReference type="Proteomes" id="UP000327044"/>
    </source>
</evidence>
<dbReference type="GO" id="GO:0098719">
    <property type="term" value="P:sodium ion import across plasma membrane"/>
    <property type="evidence" value="ECO:0007669"/>
    <property type="project" value="TreeGrafter"/>
</dbReference>
<evidence type="ECO:0000313" key="12">
    <source>
        <dbReference type="EMBL" id="KAB0799080.1"/>
    </source>
</evidence>
<dbReference type="InterPro" id="IPR027359">
    <property type="entry name" value="Volt_channel_dom_sf"/>
</dbReference>
<feature type="domain" description="Cyclic nucleotide-binding" evidence="11">
    <location>
        <begin position="819"/>
        <end position="937"/>
    </location>
</feature>
<feature type="transmembrane region" description="Helical" evidence="10">
    <location>
        <begin position="25"/>
        <end position="48"/>
    </location>
</feature>
<keyword evidence="8 10" id="KW-0472">Membrane</keyword>
<evidence type="ECO:0000256" key="1">
    <source>
        <dbReference type="ARBA" id="ARBA00004651"/>
    </source>
</evidence>
<feature type="transmembrane region" description="Helical" evidence="10">
    <location>
        <begin position="126"/>
        <end position="152"/>
    </location>
</feature>
<dbReference type="InterPro" id="IPR014710">
    <property type="entry name" value="RmlC-like_jellyroll"/>
</dbReference>
<feature type="transmembrane region" description="Helical" evidence="10">
    <location>
        <begin position="55"/>
        <end position="74"/>
    </location>
</feature>
<dbReference type="AlphaFoldDB" id="A0A5N4AP28"/>
<dbReference type="Pfam" id="PF00999">
    <property type="entry name" value="Na_H_Exchanger"/>
    <property type="match status" value="1"/>
</dbReference>
<feature type="transmembrane region" description="Helical" evidence="10">
    <location>
        <begin position="239"/>
        <end position="259"/>
    </location>
</feature>
<dbReference type="PANTHER" id="PTHR10110">
    <property type="entry name" value="SODIUM/HYDROGEN EXCHANGER"/>
    <property type="match status" value="1"/>
</dbReference>
<feature type="transmembrane region" description="Helical" evidence="10">
    <location>
        <begin position="573"/>
        <end position="596"/>
    </location>
</feature>
<dbReference type="Proteomes" id="UP000327044">
    <property type="component" value="Unassembled WGS sequence"/>
</dbReference>
<dbReference type="InterPro" id="IPR000595">
    <property type="entry name" value="cNMP-bd_dom"/>
</dbReference>
<organism evidence="12 13">
    <name type="scientific">Photinus pyralis</name>
    <name type="common">Common eastern firefly</name>
    <name type="synonym">Lampyris pyralis</name>
    <dbReference type="NCBI Taxonomy" id="7054"/>
    <lineage>
        <taxon>Eukaryota</taxon>
        <taxon>Metazoa</taxon>
        <taxon>Ecdysozoa</taxon>
        <taxon>Arthropoda</taxon>
        <taxon>Hexapoda</taxon>
        <taxon>Insecta</taxon>
        <taxon>Pterygota</taxon>
        <taxon>Neoptera</taxon>
        <taxon>Endopterygota</taxon>
        <taxon>Coleoptera</taxon>
        <taxon>Polyphaga</taxon>
        <taxon>Elateriformia</taxon>
        <taxon>Elateroidea</taxon>
        <taxon>Lampyridae</taxon>
        <taxon>Lampyrinae</taxon>
        <taxon>Photinus</taxon>
    </lineage>
</organism>
<evidence type="ECO:0000256" key="10">
    <source>
        <dbReference type="SAM" id="Phobius"/>
    </source>
</evidence>
<feature type="transmembrane region" description="Helical" evidence="10">
    <location>
        <begin position="176"/>
        <end position="194"/>
    </location>
</feature>
<dbReference type="GO" id="GO:0015386">
    <property type="term" value="F:potassium:proton antiporter activity"/>
    <property type="evidence" value="ECO:0007669"/>
    <property type="project" value="TreeGrafter"/>
</dbReference>
<dbReference type="Gene3D" id="1.20.120.350">
    <property type="entry name" value="Voltage-gated potassium channels. Chain C"/>
    <property type="match status" value="1"/>
</dbReference>
<feature type="transmembrane region" description="Helical" evidence="10">
    <location>
        <begin position="280"/>
        <end position="302"/>
    </location>
</feature>
<keyword evidence="13" id="KW-1185">Reference proteome</keyword>
<evidence type="ECO:0000256" key="6">
    <source>
        <dbReference type="ARBA" id="ARBA00023053"/>
    </source>
</evidence>
<keyword evidence="9" id="KW-0739">Sodium transport</keyword>
<protein>
    <recommendedName>
        <fullName evidence="11">Cyclic nucleotide-binding domain-containing protein</fullName>
    </recommendedName>
</protein>
<proteinExistence type="predicted"/>
<dbReference type="InterPro" id="IPR006153">
    <property type="entry name" value="Cation/H_exchanger_TM"/>
</dbReference>
<dbReference type="Gene3D" id="2.60.120.10">
    <property type="entry name" value="Jelly Rolls"/>
    <property type="match status" value="1"/>
</dbReference>
<accession>A0A5N4AP28</accession>
<dbReference type="SUPFAM" id="SSF51206">
    <property type="entry name" value="cAMP-binding domain-like"/>
    <property type="match status" value="1"/>
</dbReference>
<feature type="transmembrane region" description="Helical" evidence="10">
    <location>
        <begin position="544"/>
        <end position="567"/>
    </location>
</feature>
<keyword evidence="7" id="KW-0406">Ion transport</keyword>
<evidence type="ECO:0000259" key="11">
    <source>
        <dbReference type="PROSITE" id="PS50042"/>
    </source>
</evidence>
<dbReference type="SUPFAM" id="SSF81324">
    <property type="entry name" value="Voltage-gated potassium channels"/>
    <property type="match status" value="1"/>
</dbReference>
<dbReference type="GO" id="GO:0051453">
    <property type="term" value="P:regulation of intracellular pH"/>
    <property type="evidence" value="ECO:0007669"/>
    <property type="project" value="TreeGrafter"/>
</dbReference>
<keyword evidence="2" id="KW-0813">Transport</keyword>
<evidence type="ECO:0000256" key="2">
    <source>
        <dbReference type="ARBA" id="ARBA00022448"/>
    </source>
</evidence>
<evidence type="ECO:0000256" key="5">
    <source>
        <dbReference type="ARBA" id="ARBA00022989"/>
    </source>
</evidence>
<keyword evidence="4 10" id="KW-0812">Transmembrane</keyword>
<evidence type="ECO:0000256" key="3">
    <source>
        <dbReference type="ARBA" id="ARBA00022475"/>
    </source>
</evidence>
<dbReference type="InParanoid" id="A0A5N4AP28"/>
<sequence>MVPFFIFKSTFAMDHHTFLRSWGQIFLLAMPGLVISGCVTGLTMMLLLMREKLHVTTSISLGVLISTIYPVEVIHALKEHGQAKQLSTLLEGEAIIGAGTVLILYNLLVKLMNYDFANIYEMPLSILWHVLSGLLIGFVTAQVLVFVMHAIYSNTTSMLTLTFAAACLVYHTANKFVNASGVIALFVLGFITGGERQSLSTEMENFLLTFWSFVGYLVNCTVCVLAGFFTVYLIKAETAMYDCSIIVVTYIVALCGRVFTYSLLTPIVSRIGYGLTFKGMIIAIWSLMKGPIPFILALEFYINEIVEYQLRKKILLLISALQVLTVLINGLSAGFLLNVLGISQVSELRKVNMNSCMRHVQTRRFRTIAVMKMNRFLSDANWRVVIEVTQITHPYKPQLQSDQRTSKDDEDTYSSTRLVYCPDCKRELPYEPSRRDWREILREARIRILRSKKMSYIRQYQTGMLCKDSVKILCQAVEVAIDTPDAVIDLAGLYKYFKRQSFFNYICNKLVVPCLQETELKTRPPRRRWRRVCYYLISNSKFDWMIYIFILCDSAAVLVEWLCAPTWGSNLQYILIVVNTVLFLIFFVEFILNIYAFSFIYVCANGFRTYFSIRGKIFDFVLLCTEFLHVIVEYVFLLPVDTESFLWQFTIVLEAARLLRMLSLLKLCKVWYPNMIQYFNSKVDAQLAFAYDIGKGYVTAEEEVAAMLSQIIDHKGIREKCQDQIDGDRLSVTKELGIIQKDRPWIAVTVKTKQAVRSTLNSMKAAVDDLKALGWLDEYEYFKLNKALEERHKYVDTKMTSVEPLSPKELLKEVSWMSDQSTYHYLYNNVVTKLFDPGDIICADGDLMDGIYIIVTGLLKMTYAPKMHTLERLQSFGILPIMDYISSAKFDQRVEEYLVTGNSIGELCMLTGRAYDCTIKAETASQVYHIRKDVLTKAFTMNNDPINGLEAKMWKFATVRLCASILMDTPAYQSITFEQIQVQLQRGFIPNLSKYSHLNINDTMEDLILIEGVVYYPNSEAYATAPCYVPRTEQKIYFPRGEFNDTVTDPKLMIIPANDLDQVTFQENEDEMAEISSNISVRCLRHYVLDKKLSGIKQKRRNQSFALTKRVNPRGTSIQSFVSMKNDSASRSSECMIRNLKMPSDFSLNNSGSVQNVNIFDEFSKTEEGSKPPFGFK</sequence>
<feature type="transmembrane region" description="Helical" evidence="10">
    <location>
        <begin position="314"/>
        <end position="340"/>
    </location>
</feature>
<dbReference type="InterPro" id="IPR018490">
    <property type="entry name" value="cNMP-bd_dom_sf"/>
</dbReference>
<dbReference type="InterPro" id="IPR018422">
    <property type="entry name" value="Cation/H_exchanger_CPA1"/>
</dbReference>
<evidence type="ECO:0000256" key="8">
    <source>
        <dbReference type="ARBA" id="ARBA00023136"/>
    </source>
</evidence>
<dbReference type="PANTHER" id="PTHR10110:SF86">
    <property type="entry name" value="SODIUM_HYDROGEN EXCHANGER 7"/>
    <property type="match status" value="1"/>
</dbReference>
<keyword evidence="5 10" id="KW-1133">Transmembrane helix</keyword>
<keyword evidence="6" id="KW-0915">Sodium</keyword>
<reference evidence="12 13" key="1">
    <citation type="journal article" date="2018" name="Elife">
        <title>Firefly genomes illuminate parallel origins of bioluminescence in beetles.</title>
        <authorList>
            <person name="Fallon T.R."/>
            <person name="Lower S.E."/>
            <person name="Chang C.H."/>
            <person name="Bessho-Uehara M."/>
            <person name="Martin G.J."/>
            <person name="Bewick A.J."/>
            <person name="Behringer M."/>
            <person name="Debat H.J."/>
            <person name="Wong I."/>
            <person name="Day J.C."/>
            <person name="Suvorov A."/>
            <person name="Silva C.J."/>
            <person name="Stanger-Hall K.F."/>
            <person name="Hall D.W."/>
            <person name="Schmitz R.J."/>
            <person name="Nelson D.R."/>
            <person name="Lewis S.M."/>
            <person name="Shigenobu S."/>
            <person name="Bybee S.M."/>
            <person name="Larracuente A.M."/>
            <person name="Oba Y."/>
            <person name="Weng J.K."/>
        </authorList>
    </citation>
    <scope>NUCLEOTIDE SEQUENCE [LARGE SCALE GENOMIC DNA]</scope>
    <source>
        <strain evidence="12">1611_PpyrPB1</strain>
        <tissue evidence="12">Whole body</tissue>
    </source>
</reference>
<dbReference type="CDD" id="cd00038">
    <property type="entry name" value="CAP_ED"/>
    <property type="match status" value="1"/>
</dbReference>
<evidence type="ECO:0000256" key="7">
    <source>
        <dbReference type="ARBA" id="ARBA00023065"/>
    </source>
</evidence>
<comment type="subcellular location">
    <subcellularLocation>
        <location evidence="1">Cell membrane</location>
        <topology evidence="1">Multi-pass membrane protein</topology>
    </subcellularLocation>
</comment>
<evidence type="ECO:0000256" key="9">
    <source>
        <dbReference type="ARBA" id="ARBA00023201"/>
    </source>
</evidence>
<name>A0A5N4AP28_PHOPY</name>
<evidence type="ECO:0000256" key="4">
    <source>
        <dbReference type="ARBA" id="ARBA00022692"/>
    </source>
</evidence>
<gene>
    <name evidence="12" type="ORF">PPYR_06960</name>
</gene>
<keyword evidence="3" id="KW-1003">Cell membrane</keyword>
<feature type="transmembrane region" description="Helical" evidence="10">
    <location>
        <begin position="206"/>
        <end position="233"/>
    </location>
</feature>
<comment type="caution">
    <text evidence="12">The sequence shown here is derived from an EMBL/GenBank/DDBJ whole genome shotgun (WGS) entry which is preliminary data.</text>
</comment>
<dbReference type="GO" id="GO:0015385">
    <property type="term" value="F:sodium:proton antiporter activity"/>
    <property type="evidence" value="ECO:0007669"/>
    <property type="project" value="InterPro"/>
</dbReference>